<dbReference type="InterPro" id="IPR013785">
    <property type="entry name" value="Aldolase_TIM"/>
</dbReference>
<sequence length="78" mass="8184">VDQVGLEARAAELGGRSIKTSSKRAALHLAIRCIDLTTLEGADTPGKVASLCRKAMRPDATNPAIPHVAAVCVYPEMV</sequence>
<dbReference type="EMBL" id="UINC01054633">
    <property type="protein sequence ID" value="SVB72577.1"/>
    <property type="molecule type" value="Genomic_DNA"/>
</dbReference>
<dbReference type="Gene3D" id="3.20.20.70">
    <property type="entry name" value="Aldolase class I"/>
    <property type="match status" value="1"/>
</dbReference>
<evidence type="ECO:0008006" key="2">
    <source>
        <dbReference type="Google" id="ProtNLM"/>
    </source>
</evidence>
<dbReference type="AlphaFoldDB" id="A0A382GD97"/>
<protein>
    <recommendedName>
        <fullName evidence="2">Deoxyribose-phosphate aldolase</fullName>
    </recommendedName>
</protein>
<accession>A0A382GD97</accession>
<dbReference type="SUPFAM" id="SSF51569">
    <property type="entry name" value="Aldolase"/>
    <property type="match status" value="1"/>
</dbReference>
<reference evidence="1" key="1">
    <citation type="submission" date="2018-05" db="EMBL/GenBank/DDBJ databases">
        <authorList>
            <person name="Lanie J.A."/>
            <person name="Ng W.-L."/>
            <person name="Kazmierczak K.M."/>
            <person name="Andrzejewski T.M."/>
            <person name="Davidsen T.M."/>
            <person name="Wayne K.J."/>
            <person name="Tettelin H."/>
            <person name="Glass J.I."/>
            <person name="Rusch D."/>
            <person name="Podicherti R."/>
            <person name="Tsui H.-C.T."/>
            <person name="Winkler M.E."/>
        </authorList>
    </citation>
    <scope>NUCLEOTIDE SEQUENCE</scope>
</reference>
<evidence type="ECO:0000313" key="1">
    <source>
        <dbReference type="EMBL" id="SVB72577.1"/>
    </source>
</evidence>
<name>A0A382GD97_9ZZZZ</name>
<proteinExistence type="predicted"/>
<gene>
    <name evidence="1" type="ORF">METZ01_LOCUS225431</name>
</gene>
<feature type="non-terminal residue" evidence="1">
    <location>
        <position position="78"/>
    </location>
</feature>
<feature type="non-terminal residue" evidence="1">
    <location>
        <position position="1"/>
    </location>
</feature>
<organism evidence="1">
    <name type="scientific">marine metagenome</name>
    <dbReference type="NCBI Taxonomy" id="408172"/>
    <lineage>
        <taxon>unclassified sequences</taxon>
        <taxon>metagenomes</taxon>
        <taxon>ecological metagenomes</taxon>
    </lineage>
</organism>